<name>A0A562JGB4_9BACI</name>
<dbReference type="Proteomes" id="UP000318667">
    <property type="component" value="Unassembled WGS sequence"/>
</dbReference>
<reference evidence="1 2" key="1">
    <citation type="journal article" date="2015" name="Stand. Genomic Sci.">
        <title>Genomic Encyclopedia of Bacterial and Archaeal Type Strains, Phase III: the genomes of soil and plant-associated and newly described type strains.</title>
        <authorList>
            <person name="Whitman W.B."/>
            <person name="Woyke T."/>
            <person name="Klenk H.P."/>
            <person name="Zhou Y."/>
            <person name="Lilburn T.G."/>
            <person name="Beck B.J."/>
            <person name="De Vos P."/>
            <person name="Vandamme P."/>
            <person name="Eisen J.A."/>
            <person name="Garrity G."/>
            <person name="Hugenholtz P."/>
            <person name="Kyrpides N.C."/>
        </authorList>
    </citation>
    <scope>NUCLEOTIDE SEQUENCE [LARGE SCALE GENOMIC DNA]</scope>
    <source>
        <strain evidence="1 2">CGMCC 1.10115</strain>
    </source>
</reference>
<evidence type="ECO:0000313" key="2">
    <source>
        <dbReference type="Proteomes" id="UP000318667"/>
    </source>
</evidence>
<dbReference type="AlphaFoldDB" id="A0A562JGB4"/>
<organism evidence="1 2">
    <name type="scientific">Cytobacillus oceanisediminis</name>
    <dbReference type="NCBI Taxonomy" id="665099"/>
    <lineage>
        <taxon>Bacteria</taxon>
        <taxon>Bacillati</taxon>
        <taxon>Bacillota</taxon>
        <taxon>Bacilli</taxon>
        <taxon>Bacillales</taxon>
        <taxon>Bacillaceae</taxon>
        <taxon>Cytobacillus</taxon>
    </lineage>
</organism>
<gene>
    <name evidence="1" type="ORF">IQ19_04050</name>
</gene>
<evidence type="ECO:0000313" key="1">
    <source>
        <dbReference type="EMBL" id="TWH82199.1"/>
    </source>
</evidence>
<sequence length="54" mass="6263">MFHPFFIRQNSGGTCDKHHLLVMFVAFARKHISEVNGTHLALSLWSIYTYIVID</sequence>
<keyword evidence="2" id="KW-1185">Reference proteome</keyword>
<protein>
    <submittedName>
        <fullName evidence="1">Uncharacterized protein</fullName>
    </submittedName>
</protein>
<dbReference type="EMBL" id="VLKI01000015">
    <property type="protein sequence ID" value="TWH82199.1"/>
    <property type="molecule type" value="Genomic_DNA"/>
</dbReference>
<accession>A0A562JGB4</accession>
<proteinExistence type="predicted"/>
<comment type="caution">
    <text evidence="1">The sequence shown here is derived from an EMBL/GenBank/DDBJ whole genome shotgun (WGS) entry which is preliminary data.</text>
</comment>